<proteinExistence type="predicted"/>
<protein>
    <submittedName>
        <fullName evidence="2">Uncharacterized protein</fullName>
    </submittedName>
</protein>
<dbReference type="AlphaFoldDB" id="A0A3N7FBS5"/>
<gene>
    <name evidence="2" type="ORF">POPTR_T138600</name>
</gene>
<dbReference type="EMBL" id="KZ623492">
    <property type="protein sequence ID" value="RQO93927.1"/>
    <property type="molecule type" value="Genomic_DNA"/>
</dbReference>
<dbReference type="OMA" id="MFMLENQ"/>
<dbReference type="OrthoDB" id="1849062at2759"/>
<keyword evidence="1" id="KW-0812">Transmembrane</keyword>
<reference evidence="2" key="2">
    <citation type="submission" date="2017-07" db="EMBL/GenBank/DDBJ databases">
        <title>WGS assembly of Populus trichocarpa.</title>
        <authorList>
            <person name="Tuskan G."/>
            <person name="Difazio S."/>
            <person name="Jansson S."/>
            <person name="Bohlmann J."/>
            <person name="Grigoriev I."/>
            <person name="Hellsten U."/>
            <person name="Putnam N."/>
            <person name="Ralph S."/>
            <person name="Rombauts S."/>
            <person name="Salamov A."/>
            <person name="Schein J."/>
            <person name="Sterck L."/>
            <person name="Aerts A."/>
            <person name="Bhalerao R."/>
            <person name="Bhalerao R."/>
            <person name="Blaudez D."/>
            <person name="Boerjan W."/>
            <person name="Brun A."/>
            <person name="Brunner A."/>
            <person name="Busov V."/>
            <person name="Campbell M."/>
            <person name="Carlson J."/>
            <person name="Chalot M."/>
            <person name="Chapman J."/>
            <person name="Chen G."/>
            <person name="Cooper D."/>
            <person name="Coutinho P."/>
            <person name="Couturier J."/>
            <person name="Covert S."/>
            <person name="Cronk Q."/>
            <person name="Cunningham R."/>
            <person name="Davis J."/>
            <person name="Degroeve S."/>
            <person name="Dejardin A."/>
            <person name="Depamphilis C."/>
            <person name="Detter J."/>
            <person name="Dirks B."/>
            <person name="Dubchak I."/>
            <person name="Duplessis S."/>
            <person name="Ehlting J."/>
            <person name="Ellis B."/>
            <person name="Gendler K."/>
            <person name="Goodstein D."/>
            <person name="Gribskov M."/>
            <person name="Grimwood J."/>
            <person name="Groover A."/>
            <person name="Gunter L."/>
            <person name="Hamberger B."/>
            <person name="Heinze B."/>
            <person name="Helariutta Y."/>
            <person name="Henrissat B."/>
            <person name="Holligan D."/>
            <person name="Holt R."/>
            <person name="Huang W."/>
            <person name="Islam-Faridi N."/>
            <person name="Jones S."/>
            <person name="Jones-Rhoades M."/>
            <person name="Jorgensen R."/>
            <person name="Joshi C."/>
            <person name="Kangasjarvi J."/>
            <person name="Karlsson J."/>
            <person name="Kelleher C."/>
            <person name="Kirkpatrick R."/>
            <person name="Kirst M."/>
            <person name="Kohler A."/>
            <person name="Kalluri U."/>
            <person name="Larimer F."/>
            <person name="Leebens-Mack J."/>
            <person name="Leple J."/>
            <person name="Locascio P."/>
            <person name="Lou Y."/>
            <person name="Lucas S."/>
            <person name="Martin F."/>
            <person name="Montanini B."/>
            <person name="Napoli C."/>
            <person name="Nelson D."/>
            <person name="Nelson C."/>
            <person name="Nieminen K."/>
            <person name="Nilsson O."/>
            <person name="Pereda V."/>
            <person name="Peter G."/>
            <person name="Philippe R."/>
            <person name="Pilate G."/>
            <person name="Poliakov A."/>
            <person name="Razumovskaya J."/>
            <person name="Richardson P."/>
            <person name="Rinaldi C."/>
            <person name="Ritland K."/>
            <person name="Rouze P."/>
            <person name="Ryaboy D."/>
            <person name="Schmutz J."/>
            <person name="Schrader J."/>
            <person name="Segerman B."/>
            <person name="Shin H."/>
            <person name="Siddiqui A."/>
            <person name="Sterky F."/>
            <person name="Terry A."/>
            <person name="Tsai C."/>
            <person name="Uberbacher E."/>
            <person name="Unneberg P."/>
            <person name="Vahala J."/>
            <person name="Wall K."/>
            <person name="Wessler S."/>
            <person name="Yang G."/>
            <person name="Yin T."/>
            <person name="Douglas C."/>
            <person name="Marra M."/>
            <person name="Sandberg G."/>
            <person name="Van De Peer Y."/>
            <person name="Rokhsar D."/>
        </authorList>
    </citation>
    <scope>NUCLEOTIDE SEQUENCE</scope>
    <source>
        <strain evidence="2">Nisqually-1</strain>
    </source>
</reference>
<accession>A0A3N7FBS5</accession>
<dbReference type="PANTHER" id="PTHR31170">
    <property type="entry name" value="BNAC04G53230D PROTEIN"/>
    <property type="match status" value="1"/>
</dbReference>
<keyword evidence="1" id="KW-0472">Membrane</keyword>
<dbReference type="STRING" id="3694.A0A3N7FBS5"/>
<keyword evidence="1" id="KW-1133">Transmembrane helix</keyword>
<dbReference type="InterPro" id="IPR004158">
    <property type="entry name" value="DUF247_pln"/>
</dbReference>
<dbReference type="Pfam" id="PF03140">
    <property type="entry name" value="DUF247"/>
    <property type="match status" value="1"/>
</dbReference>
<feature type="transmembrane region" description="Helical" evidence="1">
    <location>
        <begin position="454"/>
        <end position="474"/>
    </location>
</feature>
<sequence length="482" mass="55058">MSEMKKSYDLEPLLKAAFATESQQIEGFALSGRCGIRISRQHTIQVGQEESSKICHRVPRIFRRNPSSNEDCYNPLVVSIGPYHHNDDPNHELAEMQSLKNEMVQQFANESGKTREVLYSKVEELAVSAKKCYDERSTKDLGDKAFTEMMLLDGCFILQFIFCFLHDFQNLKLSNRVLAYFVKRDLFLLENQIPYEVLKSLMSLRFGDAEGKKLMEDFMDDVRGLPRDKSRDKENGKGLDCRFWSWRPAPKMNNQPGEIPQVPGEIPQPVHLLDFFHNRFMGGSRGQENLSLKGDGQWSSYRSVMELKSVGIHFMPSKTDMYTDILYKSTMRGGTVTLPRIVIDDSTKSLLLNLMAHEACPGPAEGFGVTSYVYFMDSLIDHPEDVKELRKKGILSNVLGSDQEVADLFNEISSFMVFDPNAYGNVKSSIEKHCKNVIKKWAAEWLNDHFSSPWTFLAFFGAIFALVLTFIQTYKTLYPGNQ</sequence>
<evidence type="ECO:0000256" key="1">
    <source>
        <dbReference type="SAM" id="Phobius"/>
    </source>
</evidence>
<dbReference type="InParanoid" id="A0A3N7FBS5"/>
<reference evidence="2" key="1">
    <citation type="journal article" date="2006" name="Science">
        <title>The genome of black cottonwood, Populus trichocarpa (Torr. &amp; Gray).</title>
        <authorList>
            <person name="Tuskan G.A."/>
            <person name="Difazio S."/>
            <person name="Jansson S."/>
            <person name="Bohlmann J."/>
            <person name="Grigoriev I."/>
            <person name="Hellsten U."/>
            <person name="Putnam N."/>
            <person name="Ralph S."/>
            <person name="Rombauts S."/>
            <person name="Salamov A."/>
            <person name="Schein J."/>
            <person name="Sterck L."/>
            <person name="Aerts A."/>
            <person name="Bhalerao R.R."/>
            <person name="Bhalerao R.P."/>
            <person name="Blaudez D."/>
            <person name="Boerjan W."/>
            <person name="Brun A."/>
            <person name="Brunner A."/>
            <person name="Busov V."/>
            <person name="Campbell M."/>
            <person name="Carlson J."/>
            <person name="Chalot M."/>
            <person name="Chapman J."/>
            <person name="Chen G.L."/>
            <person name="Cooper D."/>
            <person name="Coutinho P.M."/>
            <person name="Couturier J."/>
            <person name="Covert S."/>
            <person name="Cronk Q."/>
            <person name="Cunningham R."/>
            <person name="Davis J."/>
            <person name="Degroeve S."/>
            <person name="Dejardin A."/>
            <person name="Depamphilis C."/>
            <person name="Detter J."/>
            <person name="Dirks B."/>
            <person name="Dubchak I."/>
            <person name="Duplessis S."/>
            <person name="Ehlting J."/>
            <person name="Ellis B."/>
            <person name="Gendler K."/>
            <person name="Goodstein D."/>
            <person name="Gribskov M."/>
            <person name="Grimwood J."/>
            <person name="Groover A."/>
            <person name="Gunter L."/>
            <person name="Hamberger B."/>
            <person name="Heinze B."/>
            <person name="Helariutta Y."/>
            <person name="Henrissat B."/>
            <person name="Holligan D."/>
            <person name="Holt R."/>
            <person name="Huang W."/>
            <person name="Islam-Faridi N."/>
            <person name="Jones S."/>
            <person name="Jones-Rhoades M."/>
            <person name="Jorgensen R."/>
            <person name="Joshi C."/>
            <person name="Kangasjarvi J."/>
            <person name="Karlsson J."/>
            <person name="Kelleher C."/>
            <person name="Kirkpatrick R."/>
            <person name="Kirst M."/>
            <person name="Kohler A."/>
            <person name="Kalluri U."/>
            <person name="Larimer F."/>
            <person name="Leebens-Mack J."/>
            <person name="Leple J.C."/>
            <person name="Locascio P."/>
            <person name="Lou Y."/>
            <person name="Lucas S."/>
            <person name="Martin F."/>
            <person name="Montanini B."/>
            <person name="Napoli C."/>
            <person name="Nelson D.R."/>
            <person name="Nelson C."/>
            <person name="Nieminen K."/>
            <person name="Nilsson O."/>
            <person name="Pereda V."/>
            <person name="Peter G."/>
            <person name="Philippe R."/>
            <person name="Pilate G."/>
            <person name="Poliakov A."/>
            <person name="Razumovskaya J."/>
            <person name="Richardson P."/>
            <person name="Rinaldi C."/>
            <person name="Ritland K."/>
            <person name="Rouze P."/>
            <person name="Ryaboy D."/>
            <person name="Schmutz J."/>
            <person name="Schrader J."/>
            <person name="Segerman B."/>
            <person name="Shin H."/>
            <person name="Siddiqui A."/>
            <person name="Sterky F."/>
            <person name="Terry A."/>
            <person name="Tsai C.J."/>
            <person name="Uberbacher E."/>
            <person name="Unneberg P."/>
            <person name="Vahala J."/>
            <person name="Wall K."/>
            <person name="Wessler S."/>
            <person name="Yang G."/>
            <person name="Yin T."/>
            <person name="Douglas C."/>
            <person name="Marra M."/>
            <person name="Sandberg G."/>
            <person name="Van de Peer Y."/>
            <person name="Rokhsar D."/>
        </authorList>
    </citation>
    <scope>NUCLEOTIDE SEQUENCE [LARGE SCALE GENOMIC DNA]</scope>
    <source>
        <strain evidence="2">Nisqually-1</strain>
    </source>
</reference>
<organism evidence="2">
    <name type="scientific">Populus trichocarpa</name>
    <name type="common">Western balsam poplar</name>
    <name type="synonym">Populus balsamifera subsp. trichocarpa</name>
    <dbReference type="NCBI Taxonomy" id="3694"/>
    <lineage>
        <taxon>Eukaryota</taxon>
        <taxon>Viridiplantae</taxon>
        <taxon>Streptophyta</taxon>
        <taxon>Embryophyta</taxon>
        <taxon>Tracheophyta</taxon>
        <taxon>Spermatophyta</taxon>
        <taxon>Magnoliopsida</taxon>
        <taxon>eudicotyledons</taxon>
        <taxon>Gunneridae</taxon>
        <taxon>Pentapetalae</taxon>
        <taxon>rosids</taxon>
        <taxon>fabids</taxon>
        <taxon>Malpighiales</taxon>
        <taxon>Salicaceae</taxon>
        <taxon>Saliceae</taxon>
        <taxon>Populus</taxon>
    </lineage>
</organism>
<evidence type="ECO:0000313" key="2">
    <source>
        <dbReference type="EMBL" id="RQO93927.1"/>
    </source>
</evidence>
<name>A0A3N7FBS5_POPTR</name>
<dbReference type="PANTHER" id="PTHR31170:SF25">
    <property type="entry name" value="BNAA09G04570D PROTEIN"/>
    <property type="match status" value="1"/>
</dbReference>
<dbReference type="Gramene" id="Potri.006G042946.1.v4.1">
    <property type="protein sequence ID" value="Potri.006G042946.1.v4.1"/>
    <property type="gene ID" value="Potri.006G042946.v4.1"/>
</dbReference>